<organism evidence="2 3">
    <name type="scientific">Roseovarius rhodophyticola</name>
    <dbReference type="NCBI Taxonomy" id="3080827"/>
    <lineage>
        <taxon>Bacteria</taxon>
        <taxon>Pseudomonadati</taxon>
        <taxon>Pseudomonadota</taxon>
        <taxon>Alphaproteobacteria</taxon>
        <taxon>Rhodobacterales</taxon>
        <taxon>Roseobacteraceae</taxon>
        <taxon>Roseovarius</taxon>
    </lineage>
</organism>
<dbReference type="EC" id="2.1.-.-" evidence="2"/>
<dbReference type="Pfam" id="PF13649">
    <property type="entry name" value="Methyltransf_25"/>
    <property type="match status" value="1"/>
</dbReference>
<reference evidence="2 3" key="1">
    <citation type="submission" date="2024-02" db="EMBL/GenBank/DDBJ databases">
        <title>Roseovarius strain W115 nov., isolated from a marine algae.</title>
        <authorList>
            <person name="Lee M.W."/>
            <person name="Lee J.K."/>
            <person name="Kim J.M."/>
            <person name="Choi D.G."/>
            <person name="Baek J.H."/>
            <person name="Bayburt H."/>
            <person name="Jung J.J."/>
            <person name="Han D.M."/>
            <person name="Jeon C.O."/>
        </authorList>
    </citation>
    <scope>NUCLEOTIDE SEQUENCE [LARGE SCALE GENOMIC DNA]</scope>
    <source>
        <strain evidence="2 3">W115</strain>
    </source>
</reference>
<dbReference type="GO" id="GO:0032259">
    <property type="term" value="P:methylation"/>
    <property type="evidence" value="ECO:0007669"/>
    <property type="project" value="UniProtKB-KW"/>
</dbReference>
<protein>
    <submittedName>
        <fullName evidence="2">Class I SAM-dependent methyltransferase</fullName>
        <ecNumber evidence="2">2.1.-.-</ecNumber>
    </submittedName>
</protein>
<keyword evidence="3" id="KW-1185">Reference proteome</keyword>
<keyword evidence="2" id="KW-0808">Transferase</keyword>
<accession>A0ABZ2TG13</accession>
<name>A0ABZ2TG13_9RHOB</name>
<dbReference type="GO" id="GO:0008168">
    <property type="term" value="F:methyltransferase activity"/>
    <property type="evidence" value="ECO:0007669"/>
    <property type="project" value="UniProtKB-KW"/>
</dbReference>
<sequence length="254" mass="27086">MGFSADWLALREPADRAARDDHLLRQAASLAGDNPVILDLGCGTGATARALSGSLPDTAQWRLLDNDPILLDKANAEVGTSAETCLMNLADVEALPLDGVTLVTASALLDLVSEAWLSAFAKRLNVPFYAALSYDGLMRWTPANQTDEAITTAFNRHQRTDKGFGPALGPDAALRAVEILRDAGCDVQTANSPWKLGPDMAKLQSELVDGISQAACEAGARNTETWSRSRREGAQKSRCVIGHVDILATPGIKF</sequence>
<evidence type="ECO:0000259" key="1">
    <source>
        <dbReference type="Pfam" id="PF13649"/>
    </source>
</evidence>
<proteinExistence type="predicted"/>
<feature type="domain" description="Methyltransferase" evidence="1">
    <location>
        <begin position="37"/>
        <end position="122"/>
    </location>
</feature>
<dbReference type="Gene3D" id="3.40.50.150">
    <property type="entry name" value="Vaccinia Virus protein VP39"/>
    <property type="match status" value="1"/>
</dbReference>
<gene>
    <name evidence="2" type="ORF">RZS32_001980</name>
</gene>
<dbReference type="RefSeq" id="WP_317055363.1">
    <property type="nucleotide sequence ID" value="NZ_CP146606.1"/>
</dbReference>
<dbReference type="InterPro" id="IPR029063">
    <property type="entry name" value="SAM-dependent_MTases_sf"/>
</dbReference>
<keyword evidence="2" id="KW-0489">Methyltransferase</keyword>
<evidence type="ECO:0000313" key="2">
    <source>
        <dbReference type="EMBL" id="WYK18680.1"/>
    </source>
</evidence>
<evidence type="ECO:0000313" key="3">
    <source>
        <dbReference type="Proteomes" id="UP001281305"/>
    </source>
</evidence>
<dbReference type="InterPro" id="IPR041698">
    <property type="entry name" value="Methyltransf_25"/>
</dbReference>
<dbReference type="EMBL" id="CP146606">
    <property type="protein sequence ID" value="WYK18680.1"/>
    <property type="molecule type" value="Genomic_DNA"/>
</dbReference>
<dbReference type="Proteomes" id="UP001281305">
    <property type="component" value="Chromosome"/>
</dbReference>
<dbReference type="SUPFAM" id="SSF53335">
    <property type="entry name" value="S-adenosyl-L-methionine-dependent methyltransferases"/>
    <property type="match status" value="1"/>
</dbReference>